<dbReference type="SMART" id="SM00763">
    <property type="entry name" value="AAA_PrkA"/>
    <property type="match status" value="1"/>
</dbReference>
<sequence length="466" mass="53961">MSSNEQYLQSIGQKGKVMSKEEMTFDSYYDKAMENPQLARNAVQRVYDMIMSYGTYEDEKGKVHYNFFRGRMFGAEKQIAQIMDYFKAASMGLDIKKRILFFLGPPGGGKSMFLSFIKKGLAEYSKNEKGAMYKIQGCPINEDPLHLIEDEDTRKEIWERFGVKIEGKLCPFCKHKLDYDWKNNISHVRVERFFVDEDSRNGIGTFAPAEENDMSELWGAPNLRRVEEIGNEADPRAYDFNGELHKANRGIMEFIEVLKADAAFLHILLTLAEEREFKTPRFPLQFVDECLIAHTNEGEFYRFIAVKENEAIVDRLYIVQMPYNMSYKNEEMIYHSALKTKLVVKGVKVHPGAVRLASIFAISTRYSTDNDKLRDGMQGISPRFILNALAISLVKTSSDTVTPLDMYKTLYDQVERYPVLDVDTRIKYLKILDELKETIEEFNKVSDSDIKLDKVINNRTKLFDRI</sequence>
<proteinExistence type="predicted"/>
<evidence type="ECO:0000313" key="2">
    <source>
        <dbReference type="EMBL" id="QJX80680.1"/>
    </source>
</evidence>
<dbReference type="InterPro" id="IPR013153">
    <property type="entry name" value="Prk_AAA"/>
</dbReference>
<geneLocation type="plasmid" evidence="3">
    <name>pfdu301a</name>
</geneLocation>
<feature type="domain" description="PrkA AAA" evidence="1">
    <location>
        <begin position="23"/>
        <end position="373"/>
    </location>
</feature>
<dbReference type="GO" id="GO:0004672">
    <property type="term" value="F:protein kinase activity"/>
    <property type="evidence" value="ECO:0007669"/>
    <property type="project" value="TreeGrafter"/>
</dbReference>
<dbReference type="PANTHER" id="PTHR30267:SF2">
    <property type="entry name" value="PROTEIN PRKA"/>
    <property type="match status" value="1"/>
</dbReference>
<gene>
    <name evidence="2" type="ORF">FDZ14_31825</name>
</gene>
<dbReference type="Pfam" id="PF06798">
    <property type="entry name" value="PrkA"/>
    <property type="match status" value="1"/>
</dbReference>
<dbReference type="RefSeq" id="WP_171778675.1">
    <property type="nucleotide sequence ID" value="NZ_CP045273.1"/>
</dbReference>
<dbReference type="Pfam" id="PF08298">
    <property type="entry name" value="AAA_PrkA"/>
    <property type="match status" value="1"/>
</dbReference>
<evidence type="ECO:0000259" key="1">
    <source>
        <dbReference type="SMART" id="SM00763"/>
    </source>
</evidence>
<protein>
    <recommendedName>
        <fullName evidence="1">PrkA AAA domain-containing protein</fullName>
    </recommendedName>
</protein>
<dbReference type="Proteomes" id="UP000501076">
    <property type="component" value="Plasmid pFDU301A"/>
</dbReference>
<dbReference type="AlphaFoldDB" id="A0A6M6E1M8"/>
<dbReference type="PANTHER" id="PTHR30267">
    <property type="entry name" value="PROTEIN KINASE PRKA"/>
    <property type="match status" value="1"/>
</dbReference>
<dbReference type="EMBL" id="CP045273">
    <property type="protein sequence ID" value="QJX80680.1"/>
    <property type="molecule type" value="Genomic_DNA"/>
</dbReference>
<evidence type="ECO:0000313" key="3">
    <source>
        <dbReference type="Proteomes" id="UP000501076"/>
    </source>
</evidence>
<name>A0A6M6E1M8_PRIMG</name>
<accession>A0A6M6E1M8</accession>
<dbReference type="Gene3D" id="3.40.50.300">
    <property type="entry name" value="P-loop containing nucleotide triphosphate hydrolases"/>
    <property type="match status" value="1"/>
</dbReference>
<dbReference type="InterPro" id="IPR010650">
    <property type="entry name" value="PrkA_C"/>
</dbReference>
<organism evidence="2 3">
    <name type="scientific">Priestia megaterium</name>
    <name type="common">Bacillus megaterium</name>
    <dbReference type="NCBI Taxonomy" id="1404"/>
    <lineage>
        <taxon>Bacteria</taxon>
        <taxon>Bacillati</taxon>
        <taxon>Bacillota</taxon>
        <taxon>Bacilli</taxon>
        <taxon>Bacillales</taxon>
        <taxon>Bacillaceae</taxon>
        <taxon>Priestia</taxon>
    </lineage>
</organism>
<keyword evidence="2" id="KW-0614">Plasmid</keyword>
<dbReference type="InterPro" id="IPR027417">
    <property type="entry name" value="P-loop_NTPase"/>
</dbReference>
<reference evidence="2 3" key="1">
    <citation type="submission" date="2019-10" db="EMBL/GenBank/DDBJ databases">
        <title>Complete genome sequences for adaption low water activity.</title>
        <authorList>
            <person name="Zhao L."/>
            <person name="Zhong J."/>
        </authorList>
    </citation>
    <scope>NUCLEOTIDE SEQUENCE [LARGE SCALE GENOMIC DNA]</scope>
    <source>
        <strain evidence="2 3">FDU301</strain>
        <plasmid evidence="3">pfdu301a</plasmid>
    </source>
</reference>
<dbReference type="SUPFAM" id="SSF52540">
    <property type="entry name" value="P-loop containing nucleoside triphosphate hydrolases"/>
    <property type="match status" value="1"/>
</dbReference>